<feature type="region of interest" description="Disordered" evidence="1">
    <location>
        <begin position="23"/>
        <end position="54"/>
    </location>
</feature>
<gene>
    <name evidence="2" type="ORF">SCHPADRAFT_909257</name>
</gene>
<name>A0A0H2R8I3_9AGAM</name>
<protein>
    <submittedName>
        <fullName evidence="2">Uncharacterized protein</fullName>
    </submittedName>
</protein>
<organism evidence="2 3">
    <name type="scientific">Schizopora paradoxa</name>
    <dbReference type="NCBI Taxonomy" id="27342"/>
    <lineage>
        <taxon>Eukaryota</taxon>
        <taxon>Fungi</taxon>
        <taxon>Dikarya</taxon>
        <taxon>Basidiomycota</taxon>
        <taxon>Agaricomycotina</taxon>
        <taxon>Agaricomycetes</taxon>
        <taxon>Hymenochaetales</taxon>
        <taxon>Schizoporaceae</taxon>
        <taxon>Schizopora</taxon>
    </lineage>
</organism>
<dbReference type="EMBL" id="KQ086126">
    <property type="protein sequence ID" value="KLO07667.1"/>
    <property type="molecule type" value="Genomic_DNA"/>
</dbReference>
<evidence type="ECO:0000313" key="3">
    <source>
        <dbReference type="Proteomes" id="UP000053477"/>
    </source>
</evidence>
<feature type="compositionally biased region" description="Low complexity" evidence="1">
    <location>
        <begin position="27"/>
        <end position="49"/>
    </location>
</feature>
<evidence type="ECO:0000256" key="1">
    <source>
        <dbReference type="SAM" id="MobiDB-lite"/>
    </source>
</evidence>
<proteinExistence type="predicted"/>
<reference evidence="2 3" key="1">
    <citation type="submission" date="2015-04" db="EMBL/GenBank/DDBJ databases">
        <title>Complete genome sequence of Schizopora paradoxa KUC8140, a cosmopolitan wood degrader in East Asia.</title>
        <authorList>
            <consortium name="DOE Joint Genome Institute"/>
            <person name="Min B."/>
            <person name="Park H."/>
            <person name="Jang Y."/>
            <person name="Kim J.-J."/>
            <person name="Kim K.H."/>
            <person name="Pangilinan J."/>
            <person name="Lipzen A."/>
            <person name="Riley R."/>
            <person name="Grigoriev I.V."/>
            <person name="Spatafora J.W."/>
            <person name="Choi I.-G."/>
        </authorList>
    </citation>
    <scope>NUCLEOTIDE SEQUENCE [LARGE SCALE GENOMIC DNA]</scope>
    <source>
        <strain evidence="2 3">KUC8140</strain>
    </source>
</reference>
<evidence type="ECO:0000313" key="2">
    <source>
        <dbReference type="EMBL" id="KLO07667.1"/>
    </source>
</evidence>
<dbReference type="Proteomes" id="UP000053477">
    <property type="component" value="Unassembled WGS sequence"/>
</dbReference>
<keyword evidence="3" id="KW-1185">Reference proteome</keyword>
<dbReference type="InParanoid" id="A0A0H2R8I3"/>
<sequence>MLPLPLLSSSHAFGSCLLRWLSTSQQPSPHNPRTSRPPRRSLAPSRLSLEMGTAPPTCAVFSSFSHRNSRK</sequence>
<dbReference type="AlphaFoldDB" id="A0A0H2R8I3"/>
<accession>A0A0H2R8I3</accession>